<dbReference type="Proteomes" id="UP000824201">
    <property type="component" value="Unassembled WGS sequence"/>
</dbReference>
<name>A0A9D1JE15_9FIRM</name>
<evidence type="ECO:0000256" key="1">
    <source>
        <dbReference type="SAM" id="MobiDB-lite"/>
    </source>
</evidence>
<reference evidence="2" key="2">
    <citation type="journal article" date="2021" name="PeerJ">
        <title>Extensive microbial diversity within the chicken gut microbiome revealed by metagenomics and culture.</title>
        <authorList>
            <person name="Gilroy R."/>
            <person name="Ravi A."/>
            <person name="Getino M."/>
            <person name="Pursley I."/>
            <person name="Horton D.L."/>
            <person name="Alikhan N.F."/>
            <person name="Baker D."/>
            <person name="Gharbi K."/>
            <person name="Hall N."/>
            <person name="Watson M."/>
            <person name="Adriaenssens E.M."/>
            <person name="Foster-Nyarko E."/>
            <person name="Jarju S."/>
            <person name="Secka A."/>
            <person name="Antonio M."/>
            <person name="Oren A."/>
            <person name="Chaudhuri R.R."/>
            <person name="La Ragione R."/>
            <person name="Hildebrand F."/>
            <person name="Pallen M.J."/>
        </authorList>
    </citation>
    <scope>NUCLEOTIDE SEQUENCE</scope>
    <source>
        <strain evidence="2">ChiW13-3771</strain>
    </source>
</reference>
<evidence type="ECO:0000313" key="3">
    <source>
        <dbReference type="Proteomes" id="UP000824201"/>
    </source>
</evidence>
<proteinExistence type="predicted"/>
<accession>A0A9D1JE15</accession>
<feature type="region of interest" description="Disordered" evidence="1">
    <location>
        <begin position="1"/>
        <end position="34"/>
    </location>
</feature>
<protein>
    <submittedName>
        <fullName evidence="2">Uncharacterized protein</fullName>
    </submittedName>
</protein>
<dbReference type="EMBL" id="DVHN01000157">
    <property type="protein sequence ID" value="HIR89609.1"/>
    <property type="molecule type" value="Genomic_DNA"/>
</dbReference>
<organism evidence="2 3">
    <name type="scientific">Candidatus Fimimorpha faecalis</name>
    <dbReference type="NCBI Taxonomy" id="2840824"/>
    <lineage>
        <taxon>Bacteria</taxon>
        <taxon>Bacillati</taxon>
        <taxon>Bacillota</taxon>
        <taxon>Clostridia</taxon>
        <taxon>Eubacteriales</taxon>
        <taxon>Candidatus Fimimorpha</taxon>
    </lineage>
</organism>
<feature type="compositionally biased region" description="Basic and acidic residues" evidence="1">
    <location>
        <begin position="1"/>
        <end position="28"/>
    </location>
</feature>
<comment type="caution">
    <text evidence="2">The sequence shown here is derived from an EMBL/GenBank/DDBJ whole genome shotgun (WGS) entry which is preliminary data.</text>
</comment>
<gene>
    <name evidence="2" type="ORF">IAC96_11740</name>
</gene>
<reference evidence="2" key="1">
    <citation type="submission" date="2020-10" db="EMBL/GenBank/DDBJ databases">
        <authorList>
            <person name="Gilroy R."/>
        </authorList>
    </citation>
    <scope>NUCLEOTIDE SEQUENCE</scope>
    <source>
        <strain evidence="2">ChiW13-3771</strain>
    </source>
</reference>
<dbReference type="AlphaFoldDB" id="A0A9D1JE15"/>
<sequence length="75" mass="9137">MVTRKEDTPQRRANRKYEEKNKDKRREQSGNFQTMIPRELFDEINAFLKENRMTKVDFIRDGYEALKHKSDNESK</sequence>
<evidence type="ECO:0000313" key="2">
    <source>
        <dbReference type="EMBL" id="HIR89609.1"/>
    </source>
</evidence>